<evidence type="ECO:0000313" key="2">
    <source>
        <dbReference type="EMBL" id="AWR21097.1"/>
    </source>
</evidence>
<dbReference type="InterPro" id="IPR010982">
    <property type="entry name" value="Lambda_DNA-bd_dom_sf"/>
</dbReference>
<reference evidence="2 3" key="1">
    <citation type="submission" date="2017-10" db="EMBL/GenBank/DDBJ databases">
        <title>Genome of an Actinobacterium that displays light-enhanced growth.</title>
        <authorList>
            <person name="Maresca J.A."/>
            <person name="Hempel P."/>
            <person name="Shevchenko O."/>
            <person name="Miller K.J."/>
            <person name="Hahn M.W."/>
        </authorList>
    </citation>
    <scope>NUCLEOTIDE SEQUENCE [LARGE SCALE GENOMIC DNA]</scope>
    <source>
        <strain evidence="2 3">MWH-Mo1</strain>
    </source>
</reference>
<evidence type="ECO:0000313" key="3">
    <source>
        <dbReference type="Proteomes" id="UP000246894"/>
    </source>
</evidence>
<name>A0A2Z3RW78_9MICO</name>
<dbReference type="AlphaFoldDB" id="A0A2Z3RW78"/>
<organism evidence="2 3">
    <name type="scientific">Aurantimicrobium photophilum</name>
    <dbReference type="NCBI Taxonomy" id="1987356"/>
    <lineage>
        <taxon>Bacteria</taxon>
        <taxon>Bacillati</taxon>
        <taxon>Actinomycetota</taxon>
        <taxon>Actinomycetes</taxon>
        <taxon>Micrococcales</taxon>
        <taxon>Microbacteriaceae</taxon>
        <taxon>Aurantimicrobium</taxon>
    </lineage>
</organism>
<dbReference type="Proteomes" id="UP000246894">
    <property type="component" value="Chromosome"/>
</dbReference>
<dbReference type="KEGG" id="aum:AURMO_00481"/>
<dbReference type="CDD" id="cd00093">
    <property type="entry name" value="HTH_XRE"/>
    <property type="match status" value="1"/>
</dbReference>
<dbReference type="EMBL" id="CP023994">
    <property type="protein sequence ID" value="AWR21097.1"/>
    <property type="molecule type" value="Genomic_DNA"/>
</dbReference>
<evidence type="ECO:0000259" key="1">
    <source>
        <dbReference type="PROSITE" id="PS50943"/>
    </source>
</evidence>
<dbReference type="Pfam" id="PF01381">
    <property type="entry name" value="HTH_3"/>
    <property type="match status" value="1"/>
</dbReference>
<dbReference type="PROSITE" id="PS50943">
    <property type="entry name" value="HTH_CROC1"/>
    <property type="match status" value="1"/>
</dbReference>
<dbReference type="SMART" id="SM00530">
    <property type="entry name" value="HTH_XRE"/>
    <property type="match status" value="1"/>
</dbReference>
<dbReference type="Gene3D" id="1.10.260.40">
    <property type="entry name" value="lambda repressor-like DNA-binding domains"/>
    <property type="match status" value="1"/>
</dbReference>
<protein>
    <submittedName>
        <fullName evidence="2">HTH-type transcriptional repressor RghR</fullName>
    </submittedName>
</protein>
<gene>
    <name evidence="2" type="ORF">AURMO_00481</name>
</gene>
<dbReference type="InterPro" id="IPR001387">
    <property type="entry name" value="Cro/C1-type_HTH"/>
</dbReference>
<feature type="domain" description="HTH cro/C1-type" evidence="1">
    <location>
        <begin position="7"/>
        <end position="61"/>
    </location>
</feature>
<proteinExistence type="predicted"/>
<dbReference type="SUPFAM" id="SSF47413">
    <property type="entry name" value="lambda repressor-like DNA-binding domains"/>
    <property type="match status" value="1"/>
</dbReference>
<dbReference type="OrthoDB" id="5108126at2"/>
<dbReference type="RefSeq" id="WP_110232972.1">
    <property type="nucleotide sequence ID" value="NZ_CP023994.1"/>
</dbReference>
<keyword evidence="3" id="KW-1185">Reference proteome</keyword>
<accession>A0A2Z3RW78</accession>
<dbReference type="GO" id="GO:0003677">
    <property type="term" value="F:DNA binding"/>
    <property type="evidence" value="ECO:0007669"/>
    <property type="project" value="InterPro"/>
</dbReference>
<sequence length="189" mass="20919">MYAGKELNRARLERGLTLRKLAAFAGTSSAAISQIETGKRGVSFERLQSLLNLTEHRLVTIPTKAKTPGEVAEFIRDALVAENPVRAYRAFIAYSITLLRLDPVVRLALTLNRPESTGDPVYDAAIAALIQHWLSHDSLPAPTWVHEDSLTLPFPAHLGERVPSHDEVPPAFLEHNVLFPLETLVNPVF</sequence>